<evidence type="ECO:0000313" key="3">
    <source>
        <dbReference type="Proteomes" id="UP001589611"/>
    </source>
</evidence>
<evidence type="ECO:0000259" key="1">
    <source>
        <dbReference type="Pfam" id="PF12770"/>
    </source>
</evidence>
<feature type="non-terminal residue" evidence="2">
    <location>
        <position position="1"/>
    </location>
</feature>
<protein>
    <submittedName>
        <fullName evidence="2">CHAT domain-containing protein</fullName>
    </submittedName>
</protein>
<comment type="caution">
    <text evidence="2">The sequence shown here is derived from an EMBL/GenBank/DDBJ whole genome shotgun (WGS) entry which is preliminary data.</text>
</comment>
<dbReference type="Proteomes" id="UP001589611">
    <property type="component" value="Unassembled WGS sequence"/>
</dbReference>
<proteinExistence type="predicted"/>
<keyword evidence="3" id="KW-1185">Reference proteome</keyword>
<name>A0ABV5SWY1_9MICO</name>
<evidence type="ECO:0000313" key="2">
    <source>
        <dbReference type="EMBL" id="MFB9644868.1"/>
    </source>
</evidence>
<gene>
    <name evidence="2" type="ORF">ACFFPJ_03545</name>
</gene>
<sequence length="357" mass="37843">MLKADSDDWPASPRAAELRNRARERQWSGTGSVEVHKRATLDEFHAALDDSTALAAFVFSPEGLSVLIVTTEGTRIVPLDEWSGIQRLMSGLRSDLDMVATVREGPMADVVRRSLEHRLAALSRSLLDPALALVDGRRIVLTVPGVLNGVPWAMLPAMRGRTFTLAASASRWLRFERQPRRPVSAGFAVGPRVPRGLEEATAGAAAWPGAATLAPAGIAETTQLASRVDVLHIAAHGRHAVDHPLFSGLELADGTLFGYDVDLIESVPDTVVLSACEVGRSSVRWGEEAIGMTRVWLHAGVRCVVAAPVVVADDDACELLGAMHEGLAAGEAPSVALAAASDRTGIVAPFQVHGSGF</sequence>
<reference evidence="2 3" key="1">
    <citation type="submission" date="2024-09" db="EMBL/GenBank/DDBJ databases">
        <authorList>
            <person name="Sun Q."/>
            <person name="Mori K."/>
        </authorList>
    </citation>
    <scope>NUCLEOTIDE SEQUENCE [LARGE SCALE GENOMIC DNA]</scope>
    <source>
        <strain evidence="2 3">JCM 1342</strain>
    </source>
</reference>
<organism evidence="2 3">
    <name type="scientific">Microbacterium terregens</name>
    <dbReference type="NCBI Taxonomy" id="69363"/>
    <lineage>
        <taxon>Bacteria</taxon>
        <taxon>Bacillati</taxon>
        <taxon>Actinomycetota</taxon>
        <taxon>Actinomycetes</taxon>
        <taxon>Micrococcales</taxon>
        <taxon>Microbacteriaceae</taxon>
        <taxon>Microbacterium</taxon>
    </lineage>
</organism>
<dbReference type="RefSeq" id="WP_378720966.1">
    <property type="nucleotide sequence ID" value="NZ_JBHMBE010000001.1"/>
</dbReference>
<dbReference type="InterPro" id="IPR024983">
    <property type="entry name" value="CHAT_dom"/>
</dbReference>
<dbReference type="Pfam" id="PF12770">
    <property type="entry name" value="CHAT"/>
    <property type="match status" value="1"/>
</dbReference>
<dbReference type="EMBL" id="JBHMBE010000001">
    <property type="protein sequence ID" value="MFB9644868.1"/>
    <property type="molecule type" value="Genomic_DNA"/>
</dbReference>
<feature type="domain" description="CHAT" evidence="1">
    <location>
        <begin position="119"/>
        <end position="341"/>
    </location>
</feature>
<accession>A0ABV5SWY1</accession>